<dbReference type="Proteomes" id="UP000677228">
    <property type="component" value="Unassembled WGS sequence"/>
</dbReference>
<accession>A0A8S2ETD8</accession>
<feature type="chain" id="PRO_5035646668" description="Saposin B-type domain-containing protein" evidence="2">
    <location>
        <begin position="19"/>
        <end position="251"/>
    </location>
</feature>
<evidence type="ECO:0000259" key="3">
    <source>
        <dbReference type="PROSITE" id="PS50015"/>
    </source>
</evidence>
<evidence type="ECO:0000256" key="1">
    <source>
        <dbReference type="ARBA" id="ARBA00023157"/>
    </source>
</evidence>
<evidence type="ECO:0000256" key="2">
    <source>
        <dbReference type="SAM" id="SignalP"/>
    </source>
</evidence>
<comment type="caution">
    <text evidence="4">The sequence shown here is derived from an EMBL/GenBank/DDBJ whole genome shotgun (WGS) entry which is preliminary data.</text>
</comment>
<dbReference type="EMBL" id="CAJNOK010015858">
    <property type="protein sequence ID" value="CAF1233585.1"/>
    <property type="molecule type" value="Genomic_DNA"/>
</dbReference>
<proteinExistence type="predicted"/>
<reference evidence="4" key="1">
    <citation type="submission" date="2021-02" db="EMBL/GenBank/DDBJ databases">
        <authorList>
            <person name="Nowell W R."/>
        </authorList>
    </citation>
    <scope>NUCLEOTIDE SEQUENCE</scope>
</reference>
<dbReference type="AlphaFoldDB" id="A0A8S2ETD8"/>
<keyword evidence="1" id="KW-1015">Disulfide bond</keyword>
<dbReference type="InterPro" id="IPR008139">
    <property type="entry name" value="SaposinB_dom"/>
</dbReference>
<feature type="domain" description="Saposin B-type" evidence="3">
    <location>
        <begin position="37"/>
        <end position="125"/>
    </location>
</feature>
<dbReference type="PROSITE" id="PS50015">
    <property type="entry name" value="SAP_B"/>
    <property type="match status" value="1"/>
</dbReference>
<sequence>MLIKVLAIIIIAVSLVSGNKQSNSNGAIQRHHTKDVGLDFCPMCVQFFVESINILLNLILDTGIVGSCQTLCQALANKTGKPVLGTVCDVICDAVGIVEFIRIIEKADLDPILYCEMVKMCPVNDHGDAKITAFNIVPSRGRVGTTFNVDFSYVTINGTGTGEIAISVQTPDKVPLSTQFLWEAKKAGGYSEKISIDATPDPDCDESQGPCENWYPGIYNVTVMLCNGECGSHHPHSAVYDIGKAPFVIIE</sequence>
<evidence type="ECO:0000313" key="6">
    <source>
        <dbReference type="Proteomes" id="UP000677228"/>
    </source>
</evidence>
<protein>
    <recommendedName>
        <fullName evidence="3">Saposin B-type domain-containing protein</fullName>
    </recommendedName>
</protein>
<gene>
    <name evidence="4" type="ORF">OVA965_LOCUS25497</name>
    <name evidence="5" type="ORF">TMI583_LOCUS26225</name>
</gene>
<organism evidence="4 6">
    <name type="scientific">Didymodactylos carnosus</name>
    <dbReference type="NCBI Taxonomy" id="1234261"/>
    <lineage>
        <taxon>Eukaryota</taxon>
        <taxon>Metazoa</taxon>
        <taxon>Spiralia</taxon>
        <taxon>Gnathifera</taxon>
        <taxon>Rotifera</taxon>
        <taxon>Eurotatoria</taxon>
        <taxon>Bdelloidea</taxon>
        <taxon>Philodinida</taxon>
        <taxon>Philodinidae</taxon>
        <taxon>Didymodactylos</taxon>
    </lineage>
</organism>
<name>A0A8S2ETD8_9BILA</name>
<evidence type="ECO:0000313" key="4">
    <source>
        <dbReference type="EMBL" id="CAF1233585.1"/>
    </source>
</evidence>
<keyword evidence="2" id="KW-0732">Signal</keyword>
<feature type="signal peptide" evidence="2">
    <location>
        <begin position="1"/>
        <end position="18"/>
    </location>
</feature>
<dbReference type="Proteomes" id="UP000682733">
    <property type="component" value="Unassembled WGS sequence"/>
</dbReference>
<evidence type="ECO:0000313" key="5">
    <source>
        <dbReference type="EMBL" id="CAF4041677.1"/>
    </source>
</evidence>
<dbReference type="EMBL" id="CAJOBA010037404">
    <property type="protein sequence ID" value="CAF4041677.1"/>
    <property type="molecule type" value="Genomic_DNA"/>
</dbReference>